<dbReference type="PATRIC" id="fig|760154.4.peg.516"/>
<name>I3XV59_SULBS</name>
<dbReference type="InterPro" id="IPR052038">
    <property type="entry name" value="Type-VII_TA_antitoxin"/>
</dbReference>
<keyword evidence="4" id="KW-0548">Nucleotidyltransferase</keyword>
<keyword evidence="12" id="KW-1185">Reference proteome</keyword>
<comment type="similarity">
    <text evidence="9">Belongs to the MntA antitoxin family.</text>
</comment>
<dbReference type="RefSeq" id="WP_014768713.1">
    <property type="nucleotide sequence ID" value="NC_018002.1"/>
</dbReference>
<keyword evidence="3 11" id="KW-0808">Transferase</keyword>
<keyword evidence="6" id="KW-0547">Nucleotide-binding</keyword>
<dbReference type="CDD" id="cd05403">
    <property type="entry name" value="NT_KNTase_like"/>
    <property type="match status" value="1"/>
</dbReference>
<dbReference type="Pfam" id="PF01909">
    <property type="entry name" value="NTP_transf_2"/>
    <property type="match status" value="1"/>
</dbReference>
<evidence type="ECO:0000256" key="5">
    <source>
        <dbReference type="ARBA" id="ARBA00022723"/>
    </source>
</evidence>
<dbReference type="SUPFAM" id="SSF81301">
    <property type="entry name" value="Nucleotidyltransferase"/>
    <property type="match status" value="1"/>
</dbReference>
<dbReference type="eggNOG" id="COG1669">
    <property type="taxonomic scope" value="Bacteria"/>
</dbReference>
<keyword evidence="7" id="KW-0067">ATP-binding</keyword>
<comment type="cofactor">
    <cofactor evidence="1">
        <name>Mg(2+)</name>
        <dbReference type="ChEBI" id="CHEBI:18420"/>
    </cofactor>
</comment>
<dbReference type="HOGENOM" id="CLU_130257_10_1_7"/>
<dbReference type="Gene3D" id="3.30.460.10">
    <property type="entry name" value="Beta Polymerase, domain 2"/>
    <property type="match status" value="1"/>
</dbReference>
<dbReference type="OrthoDB" id="5334523at2"/>
<dbReference type="STRING" id="760154.Sulba_0516"/>
<keyword evidence="5" id="KW-0479">Metal-binding</keyword>
<dbReference type="GO" id="GO:0016779">
    <property type="term" value="F:nucleotidyltransferase activity"/>
    <property type="evidence" value="ECO:0007669"/>
    <property type="project" value="UniProtKB-KW"/>
</dbReference>
<gene>
    <name evidence="11" type="ordered locus">Sulba_0516</name>
</gene>
<dbReference type="GO" id="GO:0046872">
    <property type="term" value="F:metal ion binding"/>
    <property type="evidence" value="ECO:0007669"/>
    <property type="project" value="UniProtKB-KW"/>
</dbReference>
<evidence type="ECO:0000256" key="9">
    <source>
        <dbReference type="ARBA" id="ARBA00038276"/>
    </source>
</evidence>
<evidence type="ECO:0000256" key="3">
    <source>
        <dbReference type="ARBA" id="ARBA00022679"/>
    </source>
</evidence>
<evidence type="ECO:0000313" key="12">
    <source>
        <dbReference type="Proteomes" id="UP000006176"/>
    </source>
</evidence>
<dbReference type="KEGG" id="sba:Sulba_0516"/>
<evidence type="ECO:0000256" key="6">
    <source>
        <dbReference type="ARBA" id="ARBA00022741"/>
    </source>
</evidence>
<evidence type="ECO:0000256" key="1">
    <source>
        <dbReference type="ARBA" id="ARBA00001946"/>
    </source>
</evidence>
<evidence type="ECO:0000256" key="2">
    <source>
        <dbReference type="ARBA" id="ARBA00022649"/>
    </source>
</evidence>
<evidence type="ECO:0000256" key="7">
    <source>
        <dbReference type="ARBA" id="ARBA00022840"/>
    </source>
</evidence>
<organism evidence="11 12">
    <name type="scientific">Sulfurospirillum barnesii (strain ATCC 700032 / DSM 10660 / SES-3)</name>
    <dbReference type="NCBI Taxonomy" id="760154"/>
    <lineage>
        <taxon>Bacteria</taxon>
        <taxon>Pseudomonadati</taxon>
        <taxon>Campylobacterota</taxon>
        <taxon>Epsilonproteobacteria</taxon>
        <taxon>Campylobacterales</taxon>
        <taxon>Sulfurospirillaceae</taxon>
        <taxon>Sulfurospirillum</taxon>
    </lineage>
</organism>
<feature type="domain" description="Polymerase nucleotidyl transferase" evidence="10">
    <location>
        <begin position="16"/>
        <end position="94"/>
    </location>
</feature>
<keyword evidence="8" id="KW-0460">Magnesium</keyword>
<protein>
    <submittedName>
        <fullName evidence="11">Putative nucleotidyltransferase</fullName>
    </submittedName>
</protein>
<evidence type="ECO:0000256" key="4">
    <source>
        <dbReference type="ARBA" id="ARBA00022695"/>
    </source>
</evidence>
<sequence>MMTKTYILDFLASHKIELAQKYGVRKIGLFGSYARDEQREDSDIDIAVEIESNNKFRSFFSLKYFLEDAFRKKIDLGIESALKPMAKKYIDKEILYA</sequence>
<accession>I3XV59</accession>
<reference evidence="11 12" key="1">
    <citation type="submission" date="2012-06" db="EMBL/GenBank/DDBJ databases">
        <title>Complete sequence of Sulfurospirillum barnesii SES-3.</title>
        <authorList>
            <consortium name="US DOE Joint Genome Institute"/>
            <person name="Lucas S."/>
            <person name="Han J."/>
            <person name="Lapidus A."/>
            <person name="Cheng J.-F."/>
            <person name="Goodwin L."/>
            <person name="Pitluck S."/>
            <person name="Peters L."/>
            <person name="Ovchinnikova G."/>
            <person name="Lu M."/>
            <person name="Detter J.C."/>
            <person name="Han C."/>
            <person name="Tapia R."/>
            <person name="Land M."/>
            <person name="Hauser L."/>
            <person name="Kyrpides N."/>
            <person name="Ivanova N."/>
            <person name="Pagani I."/>
            <person name="Stolz J."/>
            <person name="Arkin A."/>
            <person name="Dehal P."/>
            <person name="Oremland R."/>
            <person name="Saltikov C."/>
            <person name="Basu P."/>
            <person name="Hollibaugh J."/>
            <person name="Newman D."/>
            <person name="Stolyar S."/>
            <person name="Hazen T."/>
            <person name="Woyke T."/>
        </authorList>
    </citation>
    <scope>NUCLEOTIDE SEQUENCE [LARGE SCALE GENOMIC DNA]</scope>
    <source>
        <strain evidence="12">ATCC 700032 / DSM 10660 / SES-3</strain>
    </source>
</reference>
<dbReference type="AlphaFoldDB" id="I3XV59"/>
<dbReference type="EMBL" id="CP003333">
    <property type="protein sequence ID" value="AFL67833.1"/>
    <property type="molecule type" value="Genomic_DNA"/>
</dbReference>
<keyword evidence="2" id="KW-1277">Toxin-antitoxin system</keyword>
<proteinExistence type="inferred from homology"/>
<dbReference type="InterPro" id="IPR043519">
    <property type="entry name" value="NT_sf"/>
</dbReference>
<dbReference type="InterPro" id="IPR002934">
    <property type="entry name" value="Polymerase_NTP_transf_dom"/>
</dbReference>
<dbReference type="Proteomes" id="UP000006176">
    <property type="component" value="Chromosome"/>
</dbReference>
<dbReference type="PANTHER" id="PTHR33571">
    <property type="entry name" value="SSL8005 PROTEIN"/>
    <property type="match status" value="1"/>
</dbReference>
<evidence type="ECO:0000313" key="11">
    <source>
        <dbReference type="EMBL" id="AFL67833.1"/>
    </source>
</evidence>
<dbReference type="PANTHER" id="PTHR33571:SF14">
    <property type="entry name" value="PROTEIN ADENYLYLTRANSFERASE MJ0435-RELATED"/>
    <property type="match status" value="1"/>
</dbReference>
<dbReference type="GO" id="GO:0005524">
    <property type="term" value="F:ATP binding"/>
    <property type="evidence" value="ECO:0007669"/>
    <property type="project" value="UniProtKB-KW"/>
</dbReference>
<evidence type="ECO:0000259" key="10">
    <source>
        <dbReference type="Pfam" id="PF01909"/>
    </source>
</evidence>
<evidence type="ECO:0000256" key="8">
    <source>
        <dbReference type="ARBA" id="ARBA00022842"/>
    </source>
</evidence>